<feature type="compositionally biased region" description="Basic and acidic residues" evidence="1">
    <location>
        <begin position="143"/>
        <end position="154"/>
    </location>
</feature>
<feature type="region of interest" description="Disordered" evidence="1">
    <location>
        <begin position="259"/>
        <end position="285"/>
    </location>
</feature>
<evidence type="ECO:0000313" key="2">
    <source>
        <dbReference type="EMBL" id="CEM22549.1"/>
    </source>
</evidence>
<feature type="compositionally biased region" description="Basic and acidic residues" evidence="1">
    <location>
        <begin position="259"/>
        <end position="272"/>
    </location>
</feature>
<protein>
    <submittedName>
        <fullName evidence="2">Uncharacterized protein</fullName>
    </submittedName>
</protein>
<gene>
    <name evidence="2" type="ORF">Cvel_19985</name>
</gene>
<feature type="compositionally biased region" description="Basic and acidic residues" evidence="1">
    <location>
        <begin position="186"/>
        <end position="196"/>
    </location>
</feature>
<dbReference type="EMBL" id="CDMZ01000840">
    <property type="protein sequence ID" value="CEM22549.1"/>
    <property type="molecule type" value="Genomic_DNA"/>
</dbReference>
<organism evidence="2">
    <name type="scientific">Chromera velia CCMP2878</name>
    <dbReference type="NCBI Taxonomy" id="1169474"/>
    <lineage>
        <taxon>Eukaryota</taxon>
        <taxon>Sar</taxon>
        <taxon>Alveolata</taxon>
        <taxon>Colpodellida</taxon>
        <taxon>Chromeraceae</taxon>
        <taxon>Chromera</taxon>
    </lineage>
</organism>
<feature type="compositionally biased region" description="Low complexity" evidence="1">
    <location>
        <begin position="25"/>
        <end position="34"/>
    </location>
</feature>
<feature type="compositionally biased region" description="Basic residues" evidence="1">
    <location>
        <begin position="1"/>
        <end position="24"/>
    </location>
</feature>
<feature type="region of interest" description="Disordered" evidence="1">
    <location>
        <begin position="139"/>
        <end position="212"/>
    </location>
</feature>
<name>A0A0G4G2Q4_9ALVE</name>
<evidence type="ECO:0000256" key="1">
    <source>
        <dbReference type="SAM" id="MobiDB-lite"/>
    </source>
</evidence>
<dbReference type="VEuPathDB" id="CryptoDB:Cvel_19985"/>
<accession>A0A0G4G2Q4</accession>
<feature type="compositionally biased region" description="Low complexity" evidence="1">
    <location>
        <begin position="156"/>
        <end position="169"/>
    </location>
</feature>
<proteinExistence type="predicted"/>
<sequence length="322" mass="36587">MGKESKKHKKDKKSKKKAGKKSSRHSSSSDASSSSEEEVDFFYEEKEVERLTLDLLRIDRDHGDALSALFKSIDQGKTVRLDDLEDRQVRKKVRHLFQCFRLDDSEENAEGTKKYRLPRSVPSSARFFSSEFKKHLKTAKSVLKQEDKEKEKDAPSSSSSSSSSSANRGGSEGGEKRKGPTLPSAEETKKMKKEAESTSAHIRNPVLNEEGRPLTLMEMYQEGRFAGSGAAQAASNKFAMYQAEEDRWGRSRFEQAEIDREQEYRKSGKGDGDGQPWKRFNPERDLEVTKKVSADDFGRLIRHTSEHKDKFETSKLQSGKFL</sequence>
<dbReference type="AlphaFoldDB" id="A0A0G4G2Q4"/>
<reference evidence="2" key="1">
    <citation type="submission" date="2014-11" db="EMBL/GenBank/DDBJ databases">
        <authorList>
            <person name="Otto D Thomas"/>
            <person name="Naeem Raeece"/>
        </authorList>
    </citation>
    <scope>NUCLEOTIDE SEQUENCE</scope>
</reference>
<feature type="region of interest" description="Disordered" evidence="1">
    <location>
        <begin position="1"/>
        <end position="40"/>
    </location>
</feature>